<evidence type="ECO:0000313" key="2">
    <source>
        <dbReference type="EMBL" id="MCX8999963.1"/>
    </source>
</evidence>
<keyword evidence="1" id="KW-0812">Transmembrane</keyword>
<keyword evidence="3" id="KW-1185">Reference proteome</keyword>
<reference evidence="2" key="1">
    <citation type="submission" date="2022-07" db="EMBL/GenBank/DDBJ databases">
        <title>Ectorhizobium quercum gen.nov., sp. nov.</title>
        <authorList>
            <person name="Ma T."/>
            <person name="Li Y."/>
        </authorList>
    </citation>
    <scope>NUCLEOTIDE SEQUENCE</scope>
    <source>
        <strain evidence="2">BDR2-2</strain>
    </source>
</reference>
<evidence type="ECO:0000256" key="1">
    <source>
        <dbReference type="SAM" id="Phobius"/>
    </source>
</evidence>
<evidence type="ECO:0008006" key="4">
    <source>
        <dbReference type="Google" id="ProtNLM"/>
    </source>
</evidence>
<name>A0AAE3N2Q4_9HYPH</name>
<keyword evidence="1" id="KW-0472">Membrane</keyword>
<evidence type="ECO:0000313" key="3">
    <source>
        <dbReference type="Proteomes" id="UP001208771"/>
    </source>
</evidence>
<dbReference type="AlphaFoldDB" id="A0AAE3N2Q4"/>
<proteinExistence type="predicted"/>
<sequence length="111" mass="12898">MSQIDWAYIQREWDWAGHIVEALVMAAIVTLIFRLILTWRAAGVAGLAFAAGHFHGREKRDYEISVQMPPPHLDGYLMWRWSWDQATDFWPTALVCLALIALIAYRAKRRK</sequence>
<protein>
    <recommendedName>
        <fullName evidence="4">Transmembrane protein</fullName>
    </recommendedName>
</protein>
<feature type="transmembrane region" description="Helical" evidence="1">
    <location>
        <begin position="89"/>
        <end position="107"/>
    </location>
</feature>
<dbReference type="Proteomes" id="UP001208771">
    <property type="component" value="Unassembled WGS sequence"/>
</dbReference>
<dbReference type="RefSeq" id="WP_306413465.1">
    <property type="nucleotide sequence ID" value="NZ_JANFPI010000014.1"/>
</dbReference>
<comment type="caution">
    <text evidence="2">The sequence shown here is derived from an EMBL/GenBank/DDBJ whole genome shotgun (WGS) entry which is preliminary data.</text>
</comment>
<keyword evidence="1" id="KW-1133">Transmembrane helix</keyword>
<accession>A0AAE3N2Q4</accession>
<feature type="transmembrane region" description="Helical" evidence="1">
    <location>
        <begin position="15"/>
        <end position="37"/>
    </location>
</feature>
<dbReference type="EMBL" id="JANFPI010000014">
    <property type="protein sequence ID" value="MCX8999963.1"/>
    <property type="molecule type" value="Genomic_DNA"/>
</dbReference>
<organism evidence="2 3">
    <name type="scientific">Ectorhizobium quercum</name>
    <dbReference type="NCBI Taxonomy" id="2965071"/>
    <lineage>
        <taxon>Bacteria</taxon>
        <taxon>Pseudomonadati</taxon>
        <taxon>Pseudomonadota</taxon>
        <taxon>Alphaproteobacteria</taxon>
        <taxon>Hyphomicrobiales</taxon>
        <taxon>Rhizobiaceae</taxon>
        <taxon>Ectorhizobium</taxon>
    </lineage>
</organism>
<gene>
    <name evidence="2" type="ORF">NOF55_22930</name>
</gene>